<dbReference type="HOGENOM" id="CLU_2024273_0_0_10"/>
<sequence length="122" mass="13600">MKTEILGIVLSDTATARLKEQIDWNIVPAATTEEAIEKMQQFNFEVLVAPDGLLTGSDEAKLKKLLSLQEQDSMWITYTENEEAALTKEITGFLNEKATAPRSSFSVIDDGLKQPEIKIEIL</sequence>
<dbReference type="AlphaFoldDB" id="W0F937"/>
<dbReference type="KEGG" id="nso:NIASO_18290"/>
<evidence type="ECO:0000313" key="2">
    <source>
        <dbReference type="Proteomes" id="UP000003586"/>
    </source>
</evidence>
<gene>
    <name evidence="1" type="ORF">NIASO_18290</name>
</gene>
<dbReference type="RefSeq" id="WP_008587956.1">
    <property type="nucleotide sequence ID" value="NZ_CP007035.1"/>
</dbReference>
<dbReference type="OrthoDB" id="672265at2"/>
<keyword evidence="2" id="KW-1185">Reference proteome</keyword>
<evidence type="ECO:0000313" key="1">
    <source>
        <dbReference type="EMBL" id="AHF17989.1"/>
    </source>
</evidence>
<dbReference type="STRING" id="929713.NIASO_18290"/>
<organism evidence="1 2">
    <name type="scientific">Niabella soli DSM 19437</name>
    <dbReference type="NCBI Taxonomy" id="929713"/>
    <lineage>
        <taxon>Bacteria</taxon>
        <taxon>Pseudomonadati</taxon>
        <taxon>Bacteroidota</taxon>
        <taxon>Chitinophagia</taxon>
        <taxon>Chitinophagales</taxon>
        <taxon>Chitinophagaceae</taxon>
        <taxon>Niabella</taxon>
    </lineage>
</organism>
<dbReference type="EMBL" id="CP007035">
    <property type="protein sequence ID" value="AHF17989.1"/>
    <property type="molecule type" value="Genomic_DNA"/>
</dbReference>
<dbReference type="Proteomes" id="UP000003586">
    <property type="component" value="Chromosome"/>
</dbReference>
<evidence type="ECO:0008006" key="3">
    <source>
        <dbReference type="Google" id="ProtNLM"/>
    </source>
</evidence>
<accession>W0F937</accession>
<reference evidence="1 2" key="1">
    <citation type="submission" date="2013-12" db="EMBL/GenBank/DDBJ databases">
        <authorList>
            <consortium name="DOE Joint Genome Institute"/>
            <person name="Eisen J."/>
            <person name="Huntemann M."/>
            <person name="Han J."/>
            <person name="Chen A."/>
            <person name="Kyrpides N."/>
            <person name="Mavromatis K."/>
            <person name="Markowitz V."/>
            <person name="Palaniappan K."/>
            <person name="Ivanova N."/>
            <person name="Schaumberg A."/>
            <person name="Pati A."/>
            <person name="Liolios K."/>
            <person name="Nordberg H.P."/>
            <person name="Cantor M.N."/>
            <person name="Hua S.X."/>
            <person name="Woyke T."/>
        </authorList>
    </citation>
    <scope>NUCLEOTIDE SEQUENCE [LARGE SCALE GENOMIC DNA]</scope>
    <source>
        <strain evidence="2">DSM 19437</strain>
    </source>
</reference>
<protein>
    <recommendedName>
        <fullName evidence="3">Response regulatory domain-containing protein</fullName>
    </recommendedName>
</protein>
<proteinExistence type="predicted"/>
<name>W0F937_9BACT</name>